<dbReference type="EMBL" id="SMBJ01000004">
    <property type="protein sequence ID" value="TCU26396.1"/>
    <property type="molecule type" value="Genomic_DNA"/>
</dbReference>
<proteinExistence type="predicted"/>
<keyword evidence="2" id="KW-1185">Reference proteome</keyword>
<dbReference type="Proteomes" id="UP000295547">
    <property type="component" value="Unassembled WGS sequence"/>
</dbReference>
<protein>
    <recommendedName>
        <fullName evidence="3">Transposase</fullName>
    </recommendedName>
</protein>
<name>A0A4R3R5N2_9HYPH</name>
<reference evidence="1 2" key="1">
    <citation type="submission" date="2019-03" db="EMBL/GenBank/DDBJ databases">
        <title>Genomic Encyclopedia of Type Strains, Phase IV (KMG-V): Genome sequencing to study the core and pangenomes of soil and plant-associated prokaryotes.</title>
        <authorList>
            <person name="Whitman W."/>
        </authorList>
    </citation>
    <scope>NUCLEOTIDE SEQUENCE [LARGE SCALE GENOMIC DNA]</scope>
    <source>
        <strain evidence="1 2">Gr42</strain>
    </source>
</reference>
<accession>A0A4R3R5N2</accession>
<gene>
    <name evidence="1" type="ORF">EV130_1042</name>
</gene>
<sequence length="92" mass="10440">MIMTERFGLIDRILRTCRLYEFGEPIHQKGLASWPLTRPLTYGLKEAGFVVCRAIRLTPLSPVMGNNTDKHDARGMAHILRSGCYSQVRAHV</sequence>
<comment type="caution">
    <text evidence="1">The sequence shown here is derived from an EMBL/GenBank/DDBJ whole genome shotgun (WGS) entry which is preliminary data.</text>
</comment>
<evidence type="ECO:0000313" key="2">
    <source>
        <dbReference type="Proteomes" id="UP000295547"/>
    </source>
</evidence>
<evidence type="ECO:0000313" key="1">
    <source>
        <dbReference type="EMBL" id="TCU26396.1"/>
    </source>
</evidence>
<dbReference type="AlphaFoldDB" id="A0A4R3R5N2"/>
<evidence type="ECO:0008006" key="3">
    <source>
        <dbReference type="Google" id="ProtNLM"/>
    </source>
</evidence>
<organism evidence="1 2">
    <name type="scientific">Rhizobium azibense</name>
    <dbReference type="NCBI Taxonomy" id="1136135"/>
    <lineage>
        <taxon>Bacteria</taxon>
        <taxon>Pseudomonadati</taxon>
        <taxon>Pseudomonadota</taxon>
        <taxon>Alphaproteobacteria</taxon>
        <taxon>Hyphomicrobiales</taxon>
        <taxon>Rhizobiaceae</taxon>
        <taxon>Rhizobium/Agrobacterium group</taxon>
        <taxon>Rhizobium</taxon>
    </lineage>
</organism>